<dbReference type="InterPro" id="IPR014205">
    <property type="entry name" value="Spore_YtaF"/>
</dbReference>
<feature type="transmembrane region" description="Helical" evidence="5">
    <location>
        <begin position="6"/>
        <end position="27"/>
    </location>
</feature>
<organism evidence="6 7">
    <name type="scientific">Evansella vedderi</name>
    <dbReference type="NCBI Taxonomy" id="38282"/>
    <lineage>
        <taxon>Bacteria</taxon>
        <taxon>Bacillati</taxon>
        <taxon>Bacillota</taxon>
        <taxon>Bacilli</taxon>
        <taxon>Bacillales</taxon>
        <taxon>Bacillaceae</taxon>
        <taxon>Evansella</taxon>
    </lineage>
</organism>
<dbReference type="InterPro" id="IPR003810">
    <property type="entry name" value="Mntp/YtaF"/>
</dbReference>
<evidence type="ECO:0000256" key="1">
    <source>
        <dbReference type="ARBA" id="ARBA00022475"/>
    </source>
</evidence>
<protein>
    <submittedName>
        <fullName evidence="6">Sporulation protein YtaF</fullName>
    </submittedName>
</protein>
<comment type="caution">
    <text evidence="6">The sequence shown here is derived from an EMBL/GenBank/DDBJ whole genome shotgun (WGS) entry which is preliminary data.</text>
</comment>
<keyword evidence="2 5" id="KW-0812">Transmembrane</keyword>
<proteinExistence type="predicted"/>
<feature type="transmembrane region" description="Helical" evidence="5">
    <location>
        <begin position="70"/>
        <end position="87"/>
    </location>
</feature>
<dbReference type="PANTHER" id="PTHR35529">
    <property type="entry name" value="MANGANESE EFFLUX PUMP MNTP-RELATED"/>
    <property type="match status" value="1"/>
</dbReference>
<dbReference type="PANTHER" id="PTHR35529:SF2">
    <property type="entry name" value="SPORULATION PROTEIN YTAF-RELATED"/>
    <property type="match status" value="1"/>
</dbReference>
<evidence type="ECO:0000256" key="5">
    <source>
        <dbReference type="SAM" id="Phobius"/>
    </source>
</evidence>
<dbReference type="RefSeq" id="WP_307325879.1">
    <property type="nucleotide sequence ID" value="NZ_JAUSUG010000008.1"/>
</dbReference>
<keyword evidence="7" id="KW-1185">Reference proteome</keyword>
<name>A0ABT9ZUY6_9BACI</name>
<evidence type="ECO:0000256" key="3">
    <source>
        <dbReference type="ARBA" id="ARBA00022989"/>
    </source>
</evidence>
<gene>
    <name evidence="6" type="ORF">J2S74_002440</name>
</gene>
<keyword evidence="3 5" id="KW-1133">Transmembrane helix</keyword>
<reference evidence="6 7" key="1">
    <citation type="submission" date="2023-07" db="EMBL/GenBank/DDBJ databases">
        <title>Genomic Encyclopedia of Type Strains, Phase IV (KMG-IV): sequencing the most valuable type-strain genomes for metagenomic binning, comparative biology and taxonomic classification.</title>
        <authorList>
            <person name="Goeker M."/>
        </authorList>
    </citation>
    <scope>NUCLEOTIDE SEQUENCE [LARGE SCALE GENOMIC DNA]</scope>
    <source>
        <strain evidence="6 7">DSM 9768</strain>
    </source>
</reference>
<dbReference type="Pfam" id="PF02659">
    <property type="entry name" value="Mntp"/>
    <property type="match status" value="2"/>
</dbReference>
<feature type="transmembrane region" description="Helical" evidence="5">
    <location>
        <begin position="141"/>
        <end position="161"/>
    </location>
</feature>
<accession>A0ABT9ZUY6</accession>
<evidence type="ECO:0000256" key="4">
    <source>
        <dbReference type="ARBA" id="ARBA00023136"/>
    </source>
</evidence>
<keyword evidence="1" id="KW-1003">Cell membrane</keyword>
<evidence type="ECO:0000313" key="6">
    <source>
        <dbReference type="EMBL" id="MDQ0255058.1"/>
    </source>
</evidence>
<keyword evidence="4 5" id="KW-0472">Membrane</keyword>
<sequence>MVELASLLLLAFAVSMDSFGVGLTYGLRKMKLPFLSLLLIASFSAVTILIAMGLGGLIQQLISPALAESLGGIILIGIGIWAIYQIYRPANNDHKGKKENSNEKETIINLEIKRLGIVIKVLRKPMYADLDNSGTINGREAFLLGLALSLDAFGAGIGAALIGFSPWIMAITVGIMCGVCLTLGMKSGWLFSETKWVKRFSFIPGLLLILIGVWSL</sequence>
<dbReference type="EMBL" id="JAUSUG010000008">
    <property type="protein sequence ID" value="MDQ0255058.1"/>
    <property type="molecule type" value="Genomic_DNA"/>
</dbReference>
<feature type="transmembrane region" description="Helical" evidence="5">
    <location>
        <begin position="167"/>
        <end position="184"/>
    </location>
</feature>
<feature type="transmembrane region" description="Helical" evidence="5">
    <location>
        <begin position="34"/>
        <end position="58"/>
    </location>
</feature>
<dbReference type="Proteomes" id="UP001230005">
    <property type="component" value="Unassembled WGS sequence"/>
</dbReference>
<feature type="transmembrane region" description="Helical" evidence="5">
    <location>
        <begin position="196"/>
        <end position="215"/>
    </location>
</feature>
<evidence type="ECO:0000313" key="7">
    <source>
        <dbReference type="Proteomes" id="UP001230005"/>
    </source>
</evidence>
<evidence type="ECO:0000256" key="2">
    <source>
        <dbReference type="ARBA" id="ARBA00022692"/>
    </source>
</evidence>
<dbReference type="NCBIfam" id="TIGR02840">
    <property type="entry name" value="spore_YtaF"/>
    <property type="match status" value="1"/>
</dbReference>